<proteinExistence type="predicted"/>
<feature type="region of interest" description="Disordered" evidence="1">
    <location>
        <begin position="169"/>
        <end position="192"/>
    </location>
</feature>
<evidence type="ECO:0000256" key="1">
    <source>
        <dbReference type="SAM" id="MobiDB-lite"/>
    </source>
</evidence>
<protein>
    <recommendedName>
        <fullName evidence="2">DUF8204 domain-containing protein</fullName>
    </recommendedName>
</protein>
<feature type="region of interest" description="Disordered" evidence="1">
    <location>
        <begin position="1"/>
        <end position="44"/>
    </location>
</feature>
<dbReference type="AlphaFoldDB" id="A0ABC8SM11"/>
<organism evidence="3 4">
    <name type="scientific">Ilex paraguariensis</name>
    <name type="common">yerba mate</name>
    <dbReference type="NCBI Taxonomy" id="185542"/>
    <lineage>
        <taxon>Eukaryota</taxon>
        <taxon>Viridiplantae</taxon>
        <taxon>Streptophyta</taxon>
        <taxon>Embryophyta</taxon>
        <taxon>Tracheophyta</taxon>
        <taxon>Spermatophyta</taxon>
        <taxon>Magnoliopsida</taxon>
        <taxon>eudicotyledons</taxon>
        <taxon>Gunneridae</taxon>
        <taxon>Pentapetalae</taxon>
        <taxon>asterids</taxon>
        <taxon>campanulids</taxon>
        <taxon>Aquifoliales</taxon>
        <taxon>Aquifoliaceae</taxon>
        <taxon>Ilex</taxon>
    </lineage>
</organism>
<dbReference type="EMBL" id="CAUOFW020002947">
    <property type="protein sequence ID" value="CAK9157061.1"/>
    <property type="molecule type" value="Genomic_DNA"/>
</dbReference>
<dbReference type="PANTHER" id="PTHR34566:SF2">
    <property type="entry name" value="ALTERED INHERITANCE OF MITOCHONDRIA PROTEIN"/>
    <property type="match status" value="1"/>
</dbReference>
<keyword evidence="4" id="KW-1185">Reference proteome</keyword>
<dbReference type="Proteomes" id="UP001642360">
    <property type="component" value="Unassembled WGS sequence"/>
</dbReference>
<evidence type="ECO:0000313" key="4">
    <source>
        <dbReference type="Proteomes" id="UP001642360"/>
    </source>
</evidence>
<dbReference type="InterPro" id="IPR058517">
    <property type="entry name" value="DUF8204"/>
</dbReference>
<comment type="caution">
    <text evidence="3">The sequence shown here is derived from an EMBL/GenBank/DDBJ whole genome shotgun (WGS) entry which is preliminary data.</text>
</comment>
<feature type="domain" description="DUF8204" evidence="2">
    <location>
        <begin position="40"/>
        <end position="130"/>
    </location>
</feature>
<dbReference type="Pfam" id="PF26631">
    <property type="entry name" value="DUF8204"/>
    <property type="match status" value="1"/>
</dbReference>
<accession>A0ABC8SM11</accession>
<evidence type="ECO:0000259" key="2">
    <source>
        <dbReference type="Pfam" id="PF26631"/>
    </source>
</evidence>
<reference evidence="3 4" key="1">
    <citation type="submission" date="2024-02" db="EMBL/GenBank/DDBJ databases">
        <authorList>
            <person name="Vignale AGUSTIN F."/>
            <person name="Sosa J E."/>
            <person name="Modenutti C."/>
        </authorList>
    </citation>
    <scope>NUCLEOTIDE SEQUENCE [LARGE SCALE GENOMIC DNA]</scope>
</reference>
<name>A0ABC8SM11_9AQUA</name>
<sequence>MEEETVAGKEIVGGGDDISPNTNDNRNKVQPGGSGSSSKQGKSCKGCLYYSSTIKSKSRNPLCVGITRSLPQVPRYIVGESEMEASKEGRNLTEFRYACVGYSVYPDRKNQSTDVQESQAELPVCVGIETEECSKLFLLLPCSGHYFLLLERHIFVLVDRRATTADSVPAHVHHREDGRGFPQPRSQKPTHSVGDEFLSRFTRNATLVAMGVAKNMRKVGNHIKERVDDVLDPYRRRSK</sequence>
<gene>
    <name evidence="3" type="ORF">ILEXP_LOCUS25617</name>
</gene>
<evidence type="ECO:0000313" key="3">
    <source>
        <dbReference type="EMBL" id="CAK9157061.1"/>
    </source>
</evidence>
<dbReference type="PANTHER" id="PTHR34566">
    <property type="entry name" value="ALTERED INHERITANCE OF MITOCHONDRIA PROTEIN"/>
    <property type="match status" value="1"/>
</dbReference>